<comment type="caution">
    <text evidence="2">The sequence shown here is derived from an EMBL/GenBank/DDBJ whole genome shotgun (WGS) entry which is preliminary data.</text>
</comment>
<evidence type="ECO:0000256" key="1">
    <source>
        <dbReference type="SAM" id="Phobius"/>
    </source>
</evidence>
<protein>
    <submittedName>
        <fullName evidence="2">Uncharacterized protein</fullName>
    </submittedName>
</protein>
<dbReference type="AlphaFoldDB" id="A0A3M9N5J1"/>
<keyword evidence="1" id="KW-0472">Membrane</keyword>
<gene>
    <name evidence="2" type="ORF">EFA69_03830</name>
</gene>
<keyword evidence="1" id="KW-0812">Transmembrane</keyword>
<evidence type="ECO:0000313" key="2">
    <source>
        <dbReference type="EMBL" id="RNI32463.1"/>
    </source>
</evidence>
<dbReference type="Proteomes" id="UP000271010">
    <property type="component" value="Unassembled WGS sequence"/>
</dbReference>
<feature type="transmembrane region" description="Helical" evidence="1">
    <location>
        <begin position="20"/>
        <end position="40"/>
    </location>
</feature>
<keyword evidence="1" id="KW-1133">Transmembrane helix</keyword>
<reference evidence="2 3" key="1">
    <citation type="submission" date="2018-11" db="EMBL/GenBank/DDBJ databases">
        <title>Rufibacter latericius sp. nov., isolated from water in Baiyang Lake.</title>
        <authorList>
            <person name="Yang Y."/>
        </authorList>
    </citation>
    <scope>NUCLEOTIDE SEQUENCE [LARGE SCALE GENOMIC DNA]</scope>
    <source>
        <strain evidence="2 3">MCC P1</strain>
    </source>
</reference>
<dbReference type="EMBL" id="RJJE01000002">
    <property type="protein sequence ID" value="RNI32463.1"/>
    <property type="molecule type" value="Genomic_DNA"/>
</dbReference>
<keyword evidence="3" id="KW-1185">Reference proteome</keyword>
<accession>A0A3M9N5J1</accession>
<organism evidence="2 3">
    <name type="scientific">Rufibacter immobilis</name>
    <dbReference type="NCBI Taxonomy" id="1348778"/>
    <lineage>
        <taxon>Bacteria</taxon>
        <taxon>Pseudomonadati</taxon>
        <taxon>Bacteroidota</taxon>
        <taxon>Cytophagia</taxon>
        <taxon>Cytophagales</taxon>
        <taxon>Hymenobacteraceae</taxon>
        <taxon>Rufibacter</taxon>
    </lineage>
</organism>
<sequence length="100" mass="10436">MHYPASFSAPVARPRRCLSLVGVGVATLCALLLSLAFYLLQVPRLAVEFPPAVPPGSVPQQVAHPGFGSAANMAEHPMFAPLTAAPADATPKIFRPGFGE</sequence>
<name>A0A3M9N5J1_9BACT</name>
<proteinExistence type="predicted"/>
<evidence type="ECO:0000313" key="3">
    <source>
        <dbReference type="Proteomes" id="UP000271010"/>
    </source>
</evidence>